<reference evidence="2" key="2">
    <citation type="submission" date="2015-01" db="EMBL/GenBank/DDBJ databases">
        <title>Evolutionary Origins and Diversification of the Mycorrhizal Mutualists.</title>
        <authorList>
            <consortium name="DOE Joint Genome Institute"/>
            <consortium name="Mycorrhizal Genomics Consortium"/>
            <person name="Kohler A."/>
            <person name="Kuo A."/>
            <person name="Nagy L.G."/>
            <person name="Floudas D."/>
            <person name="Copeland A."/>
            <person name="Barry K.W."/>
            <person name="Cichocki N."/>
            <person name="Veneault-Fourrey C."/>
            <person name="LaButti K."/>
            <person name="Lindquist E.A."/>
            <person name="Lipzen A."/>
            <person name="Lundell T."/>
            <person name="Morin E."/>
            <person name="Murat C."/>
            <person name="Riley R."/>
            <person name="Ohm R."/>
            <person name="Sun H."/>
            <person name="Tunlid A."/>
            <person name="Henrissat B."/>
            <person name="Grigoriev I.V."/>
            <person name="Hibbett D.S."/>
            <person name="Martin F."/>
        </authorList>
    </citation>
    <scope>NUCLEOTIDE SEQUENCE [LARGE SCALE GENOMIC DNA]</scope>
    <source>
        <strain evidence="2">Marx 270</strain>
    </source>
</reference>
<keyword evidence="2" id="KW-1185">Reference proteome</keyword>
<dbReference type="AlphaFoldDB" id="A0A0C3PI30"/>
<organism evidence="1 2">
    <name type="scientific">Pisolithus tinctorius Marx 270</name>
    <dbReference type="NCBI Taxonomy" id="870435"/>
    <lineage>
        <taxon>Eukaryota</taxon>
        <taxon>Fungi</taxon>
        <taxon>Dikarya</taxon>
        <taxon>Basidiomycota</taxon>
        <taxon>Agaricomycotina</taxon>
        <taxon>Agaricomycetes</taxon>
        <taxon>Agaricomycetidae</taxon>
        <taxon>Boletales</taxon>
        <taxon>Sclerodermatineae</taxon>
        <taxon>Pisolithaceae</taxon>
        <taxon>Pisolithus</taxon>
    </lineage>
</organism>
<dbReference type="HOGENOM" id="CLU_2942759_0_0_1"/>
<sequence>MTVTNTNTSRLRSGRGASLLAKEHTVLSHICRVPDREGGREPYCGSCVRHENMETYGSPC</sequence>
<dbReference type="EMBL" id="KN831946">
    <property type="protein sequence ID" value="KIO13725.1"/>
    <property type="molecule type" value="Genomic_DNA"/>
</dbReference>
<gene>
    <name evidence="1" type="ORF">M404DRAFT_594000</name>
</gene>
<evidence type="ECO:0000313" key="2">
    <source>
        <dbReference type="Proteomes" id="UP000054217"/>
    </source>
</evidence>
<reference evidence="1 2" key="1">
    <citation type="submission" date="2014-04" db="EMBL/GenBank/DDBJ databases">
        <authorList>
            <consortium name="DOE Joint Genome Institute"/>
            <person name="Kuo A."/>
            <person name="Kohler A."/>
            <person name="Costa M.D."/>
            <person name="Nagy L.G."/>
            <person name="Floudas D."/>
            <person name="Copeland A."/>
            <person name="Barry K.W."/>
            <person name="Cichocki N."/>
            <person name="Veneault-Fourrey C."/>
            <person name="LaButti K."/>
            <person name="Lindquist E.A."/>
            <person name="Lipzen A."/>
            <person name="Lundell T."/>
            <person name="Morin E."/>
            <person name="Murat C."/>
            <person name="Sun H."/>
            <person name="Tunlid A."/>
            <person name="Henrissat B."/>
            <person name="Grigoriev I.V."/>
            <person name="Hibbett D.S."/>
            <person name="Martin F."/>
            <person name="Nordberg H.P."/>
            <person name="Cantor M.N."/>
            <person name="Hua S.X."/>
        </authorList>
    </citation>
    <scope>NUCLEOTIDE SEQUENCE [LARGE SCALE GENOMIC DNA]</scope>
    <source>
        <strain evidence="1 2">Marx 270</strain>
    </source>
</reference>
<proteinExistence type="predicted"/>
<accession>A0A0C3PI30</accession>
<dbReference type="InParanoid" id="A0A0C3PI30"/>
<protein>
    <submittedName>
        <fullName evidence="1">Uncharacterized protein</fullName>
    </submittedName>
</protein>
<evidence type="ECO:0000313" key="1">
    <source>
        <dbReference type="EMBL" id="KIO13725.1"/>
    </source>
</evidence>
<dbReference type="Proteomes" id="UP000054217">
    <property type="component" value="Unassembled WGS sequence"/>
</dbReference>
<name>A0A0C3PI30_PISTI</name>